<organism evidence="6 7">
    <name type="scientific">Paracoccus sulfuroxidans</name>
    <dbReference type="NCBI Taxonomy" id="384678"/>
    <lineage>
        <taxon>Bacteria</taxon>
        <taxon>Pseudomonadati</taxon>
        <taxon>Pseudomonadota</taxon>
        <taxon>Alphaproteobacteria</taxon>
        <taxon>Rhodobacterales</taxon>
        <taxon>Paracoccaceae</taxon>
        <taxon>Paracoccus</taxon>
    </lineage>
</organism>
<dbReference type="PRINTS" id="PR00039">
    <property type="entry name" value="HTHLYSR"/>
</dbReference>
<evidence type="ECO:0000256" key="1">
    <source>
        <dbReference type="ARBA" id="ARBA00009437"/>
    </source>
</evidence>
<dbReference type="InterPro" id="IPR036390">
    <property type="entry name" value="WH_DNA-bd_sf"/>
</dbReference>
<comment type="similarity">
    <text evidence="1">Belongs to the LysR transcriptional regulatory family.</text>
</comment>
<dbReference type="Gene3D" id="1.10.10.10">
    <property type="entry name" value="Winged helix-like DNA-binding domain superfamily/Winged helix DNA-binding domain"/>
    <property type="match status" value="1"/>
</dbReference>
<dbReference type="GO" id="GO:0003700">
    <property type="term" value="F:DNA-binding transcription factor activity"/>
    <property type="evidence" value="ECO:0007669"/>
    <property type="project" value="InterPro"/>
</dbReference>
<evidence type="ECO:0000256" key="4">
    <source>
        <dbReference type="ARBA" id="ARBA00023163"/>
    </source>
</evidence>
<dbReference type="CDD" id="cd05466">
    <property type="entry name" value="PBP2_LTTR_substrate"/>
    <property type="match status" value="1"/>
</dbReference>
<dbReference type="InterPro" id="IPR050950">
    <property type="entry name" value="HTH-type_LysR_regulators"/>
</dbReference>
<dbReference type="GO" id="GO:0003677">
    <property type="term" value="F:DNA binding"/>
    <property type="evidence" value="ECO:0007669"/>
    <property type="project" value="UniProtKB-KW"/>
</dbReference>
<keyword evidence="4" id="KW-0804">Transcription</keyword>
<dbReference type="EMBL" id="VLKU01000002">
    <property type="protein sequence ID" value="TWI37158.1"/>
    <property type="molecule type" value="Genomic_DNA"/>
</dbReference>
<evidence type="ECO:0000259" key="5">
    <source>
        <dbReference type="PROSITE" id="PS50931"/>
    </source>
</evidence>
<sequence length="334" mass="37072">MISICLTIHIEYQNVPPTHGKNIDMLIRHLRFFVTLAEEQHFGRAAEACNVTQPTLSQAIRKLEQDLDMVLILRGHRFLSLTPEGEKVLMWGRQILADFDSLRGDLNGRRTGGLTGLLRLGVIPAALPSVSFLSAQFSKDHPKAKIEVRSMSSRAIQKALETFSIDGGITYLDNEPLENIRRIPLYHERYVFACHRDHPLAQSCSVDWKVAAAQPLCLLSDDMQNRRILNDIAASAGVALRPQITCNTFLGIATHLQAGRWCAIVPHTFGFLFGPGNELVLRDMSSPARSQTLGLVLLNRALQSPMATALQAAARQIDIEAEFDATFRELVAEG</sequence>
<accession>A0A562NY63</accession>
<dbReference type="Gene3D" id="3.40.190.290">
    <property type="match status" value="1"/>
</dbReference>
<keyword evidence="3 6" id="KW-0238">DNA-binding</keyword>
<dbReference type="InterPro" id="IPR005119">
    <property type="entry name" value="LysR_subst-bd"/>
</dbReference>
<evidence type="ECO:0000256" key="2">
    <source>
        <dbReference type="ARBA" id="ARBA00023015"/>
    </source>
</evidence>
<dbReference type="PANTHER" id="PTHR30419">
    <property type="entry name" value="HTH-TYPE TRANSCRIPTIONAL REGULATOR YBHD"/>
    <property type="match status" value="1"/>
</dbReference>
<keyword evidence="7" id="KW-1185">Reference proteome</keyword>
<reference evidence="6 7" key="1">
    <citation type="journal article" date="2015" name="Stand. Genomic Sci.">
        <title>Genomic Encyclopedia of Bacterial and Archaeal Type Strains, Phase III: the genomes of soil and plant-associated and newly described type strains.</title>
        <authorList>
            <person name="Whitman W.B."/>
            <person name="Woyke T."/>
            <person name="Klenk H.P."/>
            <person name="Zhou Y."/>
            <person name="Lilburn T.G."/>
            <person name="Beck B.J."/>
            <person name="De Vos P."/>
            <person name="Vandamme P."/>
            <person name="Eisen J.A."/>
            <person name="Garrity G."/>
            <person name="Hugenholtz P."/>
            <person name="Kyrpides N.C."/>
        </authorList>
    </citation>
    <scope>NUCLEOTIDE SEQUENCE [LARGE SCALE GENOMIC DNA]</scope>
    <source>
        <strain evidence="6 7">CGMCC 1.5364</strain>
    </source>
</reference>
<dbReference type="SUPFAM" id="SSF46785">
    <property type="entry name" value="Winged helix' DNA-binding domain"/>
    <property type="match status" value="1"/>
</dbReference>
<dbReference type="PROSITE" id="PS50931">
    <property type="entry name" value="HTH_LYSR"/>
    <property type="match status" value="1"/>
</dbReference>
<dbReference type="GO" id="GO:0005829">
    <property type="term" value="C:cytosol"/>
    <property type="evidence" value="ECO:0007669"/>
    <property type="project" value="TreeGrafter"/>
</dbReference>
<name>A0A562NY63_9RHOB</name>
<evidence type="ECO:0000256" key="3">
    <source>
        <dbReference type="ARBA" id="ARBA00023125"/>
    </source>
</evidence>
<dbReference type="AlphaFoldDB" id="A0A562NY63"/>
<proteinExistence type="inferred from homology"/>
<dbReference type="Pfam" id="PF03466">
    <property type="entry name" value="LysR_substrate"/>
    <property type="match status" value="1"/>
</dbReference>
<gene>
    <name evidence="6" type="ORF">IQ24_00950</name>
</gene>
<comment type="caution">
    <text evidence="6">The sequence shown here is derived from an EMBL/GenBank/DDBJ whole genome shotgun (WGS) entry which is preliminary data.</text>
</comment>
<feature type="domain" description="HTH lysR-type" evidence="5">
    <location>
        <begin position="25"/>
        <end position="82"/>
    </location>
</feature>
<dbReference type="SUPFAM" id="SSF53850">
    <property type="entry name" value="Periplasmic binding protein-like II"/>
    <property type="match status" value="1"/>
</dbReference>
<dbReference type="InterPro" id="IPR036388">
    <property type="entry name" value="WH-like_DNA-bd_sf"/>
</dbReference>
<dbReference type="PANTHER" id="PTHR30419:SF31">
    <property type="entry name" value="BLR3139 PROTEIN"/>
    <property type="match status" value="1"/>
</dbReference>
<dbReference type="FunFam" id="1.10.10.10:FF:000001">
    <property type="entry name" value="LysR family transcriptional regulator"/>
    <property type="match status" value="1"/>
</dbReference>
<evidence type="ECO:0000313" key="6">
    <source>
        <dbReference type="EMBL" id="TWI37158.1"/>
    </source>
</evidence>
<evidence type="ECO:0000313" key="7">
    <source>
        <dbReference type="Proteomes" id="UP000316225"/>
    </source>
</evidence>
<protein>
    <submittedName>
        <fullName evidence="6">DNA-binding transcriptional LysR family regulator</fullName>
    </submittedName>
</protein>
<dbReference type="Proteomes" id="UP000316225">
    <property type="component" value="Unassembled WGS sequence"/>
</dbReference>
<keyword evidence="2" id="KW-0805">Transcription regulation</keyword>
<dbReference type="Pfam" id="PF00126">
    <property type="entry name" value="HTH_1"/>
    <property type="match status" value="1"/>
</dbReference>
<dbReference type="InterPro" id="IPR000847">
    <property type="entry name" value="LysR_HTH_N"/>
</dbReference>